<feature type="non-terminal residue" evidence="9">
    <location>
        <position position="1"/>
    </location>
</feature>
<evidence type="ECO:0000256" key="3">
    <source>
        <dbReference type="ARBA" id="ARBA00006332"/>
    </source>
</evidence>
<dbReference type="GO" id="GO:0045740">
    <property type="term" value="P:positive regulation of DNA replication"/>
    <property type="evidence" value="ECO:0007669"/>
    <property type="project" value="TreeGrafter"/>
</dbReference>
<dbReference type="PANTHER" id="PTHR14865:SF2">
    <property type="entry name" value="CST COMPLEX SUBUNIT CTC1"/>
    <property type="match status" value="1"/>
</dbReference>
<keyword evidence="8" id="KW-0539">Nucleus</keyword>
<evidence type="ECO:0000256" key="7">
    <source>
        <dbReference type="ARBA" id="ARBA00023125"/>
    </source>
</evidence>
<comment type="caution">
    <text evidence="9">The sequence shown here is derived from an EMBL/GenBank/DDBJ whole genome shotgun (WGS) entry which is preliminary data.</text>
</comment>
<name>S8CQ37_9LAMI</name>
<evidence type="ECO:0000256" key="5">
    <source>
        <dbReference type="ARBA" id="ARBA00022454"/>
    </source>
</evidence>
<evidence type="ECO:0000256" key="4">
    <source>
        <dbReference type="ARBA" id="ARBA00016175"/>
    </source>
</evidence>
<evidence type="ECO:0000256" key="8">
    <source>
        <dbReference type="ARBA" id="ARBA00023242"/>
    </source>
</evidence>
<keyword evidence="10" id="KW-1185">Reference proteome</keyword>
<dbReference type="GO" id="GO:1990879">
    <property type="term" value="C:CST complex"/>
    <property type="evidence" value="ECO:0007669"/>
    <property type="project" value="TreeGrafter"/>
</dbReference>
<comment type="similarity">
    <text evidence="3">Belongs to the CTC1 family.</text>
</comment>
<evidence type="ECO:0000256" key="2">
    <source>
        <dbReference type="ARBA" id="ARBA00004574"/>
    </source>
</evidence>
<comment type="subcellular location">
    <subcellularLocation>
        <location evidence="2">Chromosome</location>
        <location evidence="2">Telomere</location>
    </subcellularLocation>
    <subcellularLocation>
        <location evidence="1">Nucleus</location>
    </subcellularLocation>
</comment>
<dbReference type="AlphaFoldDB" id="S8CQ37"/>
<evidence type="ECO:0000256" key="1">
    <source>
        <dbReference type="ARBA" id="ARBA00004123"/>
    </source>
</evidence>
<dbReference type="PANTHER" id="PTHR14865">
    <property type="entry name" value="CST COMPLEX SUBUNIT CTC1"/>
    <property type="match status" value="1"/>
</dbReference>
<dbReference type="Proteomes" id="UP000015453">
    <property type="component" value="Unassembled WGS sequence"/>
</dbReference>
<keyword evidence="5" id="KW-0158">Chromosome</keyword>
<evidence type="ECO:0000256" key="6">
    <source>
        <dbReference type="ARBA" id="ARBA00022895"/>
    </source>
</evidence>
<sequence>KSSARSYPTRRYSEQKLFSQKEGLAQKYASYHLPESTFQFKHGLLVQFCKPDLSFGGNETLCSNLRLVPPICDLISYCEATWKNILDGRKKSDSVDKISYEKSPYFNRESIERVLQAEETGVIVIGTLKASASSGRLQLVDATGGIDIVLDCPKFGDFNKIFEAKDFKLIIEGMPTGTESDLNFTSDRPFSCRSLFGDALSRKQIDISVYLSYHPDHENISRRYSCFFGDENCAKLDRGRFHLLSISHKFPIQRKFEGDTTTPSKAYAEAVFLPWDLLLTGKRIAPLAVLVLRIPDIESLLQITPKTCHV</sequence>
<organism evidence="9 10">
    <name type="scientific">Genlisea aurea</name>
    <dbReference type="NCBI Taxonomy" id="192259"/>
    <lineage>
        <taxon>Eukaryota</taxon>
        <taxon>Viridiplantae</taxon>
        <taxon>Streptophyta</taxon>
        <taxon>Embryophyta</taxon>
        <taxon>Tracheophyta</taxon>
        <taxon>Spermatophyta</taxon>
        <taxon>Magnoliopsida</taxon>
        <taxon>eudicotyledons</taxon>
        <taxon>Gunneridae</taxon>
        <taxon>Pentapetalae</taxon>
        <taxon>asterids</taxon>
        <taxon>lamiids</taxon>
        <taxon>Lamiales</taxon>
        <taxon>Lentibulariaceae</taxon>
        <taxon>Genlisea</taxon>
    </lineage>
</organism>
<reference evidence="9 10" key="1">
    <citation type="journal article" date="2013" name="BMC Genomics">
        <title>The miniature genome of a carnivorous plant Genlisea aurea contains a low number of genes and short non-coding sequences.</title>
        <authorList>
            <person name="Leushkin E.V."/>
            <person name="Sutormin R.A."/>
            <person name="Nabieva E.R."/>
            <person name="Penin A.A."/>
            <person name="Kondrashov A.S."/>
            <person name="Logacheva M.D."/>
        </authorList>
    </citation>
    <scope>NUCLEOTIDE SEQUENCE [LARGE SCALE GENOMIC DNA]</scope>
</reference>
<dbReference type="EMBL" id="AUSU01003384">
    <property type="protein sequence ID" value="EPS66951.1"/>
    <property type="molecule type" value="Genomic_DNA"/>
</dbReference>
<evidence type="ECO:0000313" key="10">
    <source>
        <dbReference type="Proteomes" id="UP000015453"/>
    </source>
</evidence>
<proteinExistence type="inferred from homology"/>
<keyword evidence="7" id="KW-0238">DNA-binding</keyword>
<accession>S8CQ37</accession>
<dbReference type="GO" id="GO:0010833">
    <property type="term" value="P:telomere maintenance via telomere lengthening"/>
    <property type="evidence" value="ECO:0007669"/>
    <property type="project" value="TreeGrafter"/>
</dbReference>
<protein>
    <recommendedName>
        <fullName evidence="4">CST complex subunit CTC1</fullName>
    </recommendedName>
</protein>
<dbReference type="GO" id="GO:0003697">
    <property type="term" value="F:single-stranded DNA binding"/>
    <property type="evidence" value="ECO:0007669"/>
    <property type="project" value="TreeGrafter"/>
</dbReference>
<gene>
    <name evidence="9" type="ORF">M569_07829</name>
</gene>
<dbReference type="GO" id="GO:0042162">
    <property type="term" value="F:telomeric DNA binding"/>
    <property type="evidence" value="ECO:0007669"/>
    <property type="project" value="TreeGrafter"/>
</dbReference>
<evidence type="ECO:0000313" key="9">
    <source>
        <dbReference type="EMBL" id="EPS66951.1"/>
    </source>
</evidence>
<dbReference type="OrthoDB" id="2314520at2759"/>
<dbReference type="InterPro" id="IPR042617">
    <property type="entry name" value="CTC1-like"/>
</dbReference>
<keyword evidence="6" id="KW-0779">Telomere</keyword>